<dbReference type="EMBL" id="MEZX01000002">
    <property type="protein sequence ID" value="OGD64693.1"/>
    <property type="molecule type" value="Genomic_DNA"/>
</dbReference>
<gene>
    <name evidence="7" type="ORF">A3A71_01400</name>
</gene>
<reference evidence="7 8" key="1">
    <citation type="journal article" date="2016" name="Nat. Commun.">
        <title>Thousands of microbial genomes shed light on interconnected biogeochemical processes in an aquifer system.</title>
        <authorList>
            <person name="Anantharaman K."/>
            <person name="Brown C.T."/>
            <person name="Hug L.A."/>
            <person name="Sharon I."/>
            <person name="Castelle C.J."/>
            <person name="Probst A.J."/>
            <person name="Thomas B.C."/>
            <person name="Singh A."/>
            <person name="Wilkins M.J."/>
            <person name="Karaoz U."/>
            <person name="Brodie E.L."/>
            <person name="Williams K.H."/>
            <person name="Hubbard S.S."/>
            <person name="Banfield J.F."/>
        </authorList>
    </citation>
    <scope>NUCLEOTIDE SEQUENCE [LARGE SCALE GENOMIC DNA]</scope>
</reference>
<comment type="catalytic activity">
    <reaction evidence="5">
        <text>L-glutaminyl-[peptide chain release factor] + S-adenosyl-L-methionine = N(5)-methyl-L-glutaminyl-[peptide chain release factor] + S-adenosyl-L-homocysteine + H(+)</text>
        <dbReference type="Rhea" id="RHEA:42896"/>
        <dbReference type="Rhea" id="RHEA-COMP:10271"/>
        <dbReference type="Rhea" id="RHEA-COMP:10272"/>
        <dbReference type="ChEBI" id="CHEBI:15378"/>
        <dbReference type="ChEBI" id="CHEBI:30011"/>
        <dbReference type="ChEBI" id="CHEBI:57856"/>
        <dbReference type="ChEBI" id="CHEBI:59789"/>
        <dbReference type="ChEBI" id="CHEBI:61891"/>
        <dbReference type="EC" id="2.1.1.297"/>
    </reaction>
</comment>
<dbReference type="InterPro" id="IPR029063">
    <property type="entry name" value="SAM-dependent_MTases_sf"/>
</dbReference>
<name>A0A1F5EBE6_9BACT</name>
<comment type="caution">
    <text evidence="7">The sequence shown here is derived from an EMBL/GenBank/DDBJ whole genome shotgun (WGS) entry which is preliminary data.</text>
</comment>
<evidence type="ECO:0000256" key="3">
    <source>
        <dbReference type="ARBA" id="ARBA00022679"/>
    </source>
</evidence>
<organism evidence="7 8">
    <name type="scientific">Candidatus Berkelbacteria bacterium RIFCSPLOWO2_01_FULL_50_28</name>
    <dbReference type="NCBI Taxonomy" id="1797471"/>
    <lineage>
        <taxon>Bacteria</taxon>
        <taxon>Candidatus Berkelbacteria</taxon>
    </lineage>
</organism>
<dbReference type="GO" id="GO:0032259">
    <property type="term" value="P:methylation"/>
    <property type="evidence" value="ECO:0007669"/>
    <property type="project" value="UniProtKB-KW"/>
</dbReference>
<dbReference type="Pfam" id="PF05175">
    <property type="entry name" value="MTS"/>
    <property type="match status" value="1"/>
</dbReference>
<dbReference type="InterPro" id="IPR007848">
    <property type="entry name" value="Small_mtfrase_dom"/>
</dbReference>
<dbReference type="STRING" id="1797471.A3A71_01400"/>
<feature type="domain" description="Methyltransferase small" evidence="6">
    <location>
        <begin position="47"/>
        <end position="125"/>
    </location>
</feature>
<dbReference type="InterPro" id="IPR004556">
    <property type="entry name" value="HemK-like"/>
</dbReference>
<keyword evidence="4" id="KW-0949">S-adenosyl-L-methionine</keyword>
<keyword evidence="3" id="KW-0808">Transferase</keyword>
<dbReference type="GO" id="GO:0102559">
    <property type="term" value="F:peptide chain release factor N(5)-glutamine methyltransferase activity"/>
    <property type="evidence" value="ECO:0007669"/>
    <property type="project" value="UniProtKB-EC"/>
</dbReference>
<dbReference type="CDD" id="cd02440">
    <property type="entry name" value="AdoMet_MTases"/>
    <property type="match status" value="1"/>
</dbReference>
<proteinExistence type="predicted"/>
<evidence type="ECO:0000256" key="1">
    <source>
        <dbReference type="ARBA" id="ARBA00012771"/>
    </source>
</evidence>
<evidence type="ECO:0000256" key="5">
    <source>
        <dbReference type="ARBA" id="ARBA00048391"/>
    </source>
</evidence>
<protein>
    <recommendedName>
        <fullName evidence="1">peptide chain release factor N(5)-glutamine methyltransferase</fullName>
        <ecNumber evidence="1">2.1.1.297</ecNumber>
    </recommendedName>
</protein>
<dbReference type="AlphaFoldDB" id="A0A1F5EBE6"/>
<accession>A0A1F5EBE6</accession>
<evidence type="ECO:0000259" key="6">
    <source>
        <dbReference type="Pfam" id="PF05175"/>
    </source>
</evidence>
<dbReference type="PANTHER" id="PTHR18895:SF74">
    <property type="entry name" value="MTRF1L RELEASE FACTOR GLUTAMINE METHYLTRANSFERASE"/>
    <property type="match status" value="1"/>
</dbReference>
<evidence type="ECO:0000313" key="7">
    <source>
        <dbReference type="EMBL" id="OGD64693.1"/>
    </source>
</evidence>
<dbReference type="NCBIfam" id="TIGR00536">
    <property type="entry name" value="hemK_fam"/>
    <property type="match status" value="1"/>
</dbReference>
<dbReference type="SUPFAM" id="SSF53335">
    <property type="entry name" value="S-adenosyl-L-methionine-dependent methyltransferases"/>
    <property type="match status" value="1"/>
</dbReference>
<sequence length="238" mass="26367">MTLPRAYREGTANFYGFDFKVDTSTLIPRPETEQLVERTVELAKSSLPNELRILDVGTGSGVIAITLKKLLLEASIEATEISAKALEVASANAKNNEVEVTFHVGNMFEPIKGKFDLIIANLPYVPAARWRFLESPVRDFEPKDSIVAGRDGLKWIRQFCLKVGAYLNQASIVALEIDDFRSERVLKMAQKALPNHTCWIEKDLAGADRFCFALPRTEQPTALSGSFATSPNSTNSTE</sequence>
<evidence type="ECO:0000256" key="2">
    <source>
        <dbReference type="ARBA" id="ARBA00022603"/>
    </source>
</evidence>
<keyword evidence="2" id="KW-0489">Methyltransferase</keyword>
<dbReference type="Proteomes" id="UP000177481">
    <property type="component" value="Unassembled WGS sequence"/>
</dbReference>
<dbReference type="InterPro" id="IPR050320">
    <property type="entry name" value="N5-glutamine_MTase"/>
</dbReference>
<dbReference type="Gene3D" id="3.40.50.150">
    <property type="entry name" value="Vaccinia Virus protein VP39"/>
    <property type="match status" value="1"/>
</dbReference>
<dbReference type="PANTHER" id="PTHR18895">
    <property type="entry name" value="HEMK METHYLTRANSFERASE"/>
    <property type="match status" value="1"/>
</dbReference>
<evidence type="ECO:0000313" key="8">
    <source>
        <dbReference type="Proteomes" id="UP000177481"/>
    </source>
</evidence>
<evidence type="ECO:0000256" key="4">
    <source>
        <dbReference type="ARBA" id="ARBA00022691"/>
    </source>
</evidence>
<dbReference type="EC" id="2.1.1.297" evidence="1"/>